<dbReference type="GO" id="GO:0071949">
    <property type="term" value="F:FAD binding"/>
    <property type="evidence" value="ECO:0007669"/>
    <property type="project" value="InterPro"/>
</dbReference>
<evidence type="ECO:0000313" key="5">
    <source>
        <dbReference type="EMBL" id="SEF80673.1"/>
    </source>
</evidence>
<reference evidence="5 6" key="1">
    <citation type="submission" date="2016-10" db="EMBL/GenBank/DDBJ databases">
        <authorList>
            <person name="de Groot N.N."/>
        </authorList>
    </citation>
    <scope>NUCLEOTIDE SEQUENCE [LARGE SCALE GENOMIC DNA]</scope>
    <source>
        <strain evidence="5 6">DSM 26656</strain>
    </source>
</reference>
<feature type="domain" description="FAD-binding PCMH-type" evidence="4">
    <location>
        <begin position="1"/>
        <end position="178"/>
    </location>
</feature>
<keyword evidence="3" id="KW-0560">Oxidoreductase</keyword>
<dbReference type="Gene3D" id="3.30.390.50">
    <property type="entry name" value="CO dehydrogenase flavoprotein, C-terminal domain"/>
    <property type="match status" value="1"/>
</dbReference>
<keyword evidence="2" id="KW-0274">FAD</keyword>
<evidence type="ECO:0000259" key="4">
    <source>
        <dbReference type="PROSITE" id="PS51387"/>
    </source>
</evidence>
<keyword evidence="1" id="KW-0285">Flavoprotein</keyword>
<dbReference type="SUPFAM" id="SSF56176">
    <property type="entry name" value="FAD-binding/transporter-associated domain-like"/>
    <property type="match status" value="1"/>
</dbReference>
<keyword evidence="6" id="KW-1185">Reference proteome</keyword>
<dbReference type="GO" id="GO:0016491">
    <property type="term" value="F:oxidoreductase activity"/>
    <property type="evidence" value="ECO:0007669"/>
    <property type="project" value="UniProtKB-KW"/>
</dbReference>
<dbReference type="SUPFAM" id="SSF55447">
    <property type="entry name" value="CO dehydrogenase flavoprotein C-terminal domain-like"/>
    <property type="match status" value="1"/>
</dbReference>
<evidence type="ECO:0000256" key="3">
    <source>
        <dbReference type="ARBA" id="ARBA00023002"/>
    </source>
</evidence>
<dbReference type="Pfam" id="PF03450">
    <property type="entry name" value="CO_deh_flav_C"/>
    <property type="match status" value="1"/>
</dbReference>
<protein>
    <submittedName>
        <fullName evidence="5">CO or xanthine dehydrogenase, FAD-binding subunit</fullName>
    </submittedName>
</protein>
<dbReference type="InterPro" id="IPR002346">
    <property type="entry name" value="Mopterin_DH_FAD-bd"/>
</dbReference>
<dbReference type="AlphaFoldDB" id="A0A1H5V077"/>
<dbReference type="Gene3D" id="3.30.465.10">
    <property type="match status" value="1"/>
</dbReference>
<organism evidence="5 6">
    <name type="scientific">Bosea lathyri</name>
    <dbReference type="NCBI Taxonomy" id="1036778"/>
    <lineage>
        <taxon>Bacteria</taxon>
        <taxon>Pseudomonadati</taxon>
        <taxon>Pseudomonadota</taxon>
        <taxon>Alphaproteobacteria</taxon>
        <taxon>Hyphomicrobiales</taxon>
        <taxon>Boseaceae</taxon>
        <taxon>Bosea</taxon>
    </lineage>
</organism>
<gene>
    <name evidence="5" type="ORF">SAMN04488115_10298</name>
</gene>
<name>A0A1H5V077_9HYPH</name>
<dbReference type="InterPro" id="IPR016169">
    <property type="entry name" value="FAD-bd_PCMH_sub2"/>
</dbReference>
<dbReference type="Gene3D" id="3.30.43.10">
    <property type="entry name" value="Uridine Diphospho-n-acetylenolpyruvylglucosamine Reductase, domain 2"/>
    <property type="match status" value="1"/>
</dbReference>
<dbReference type="OrthoDB" id="9814706at2"/>
<dbReference type="InterPro" id="IPR005107">
    <property type="entry name" value="CO_DH_flav_C"/>
</dbReference>
<dbReference type="EMBL" id="FNUY01000002">
    <property type="protein sequence ID" value="SEF80673.1"/>
    <property type="molecule type" value="Genomic_DNA"/>
</dbReference>
<proteinExistence type="predicted"/>
<dbReference type="SMART" id="SM01092">
    <property type="entry name" value="CO_deh_flav_C"/>
    <property type="match status" value="1"/>
</dbReference>
<evidence type="ECO:0000256" key="1">
    <source>
        <dbReference type="ARBA" id="ARBA00022630"/>
    </source>
</evidence>
<dbReference type="PANTHER" id="PTHR42659:SF2">
    <property type="entry name" value="XANTHINE DEHYDROGENASE SUBUNIT C-RELATED"/>
    <property type="match status" value="1"/>
</dbReference>
<dbReference type="InterPro" id="IPR036318">
    <property type="entry name" value="FAD-bd_PCMH-like_sf"/>
</dbReference>
<dbReference type="Proteomes" id="UP000236743">
    <property type="component" value="Unassembled WGS sequence"/>
</dbReference>
<dbReference type="InterPro" id="IPR051312">
    <property type="entry name" value="Diverse_Substr_Oxidored"/>
</dbReference>
<dbReference type="InterPro" id="IPR016166">
    <property type="entry name" value="FAD-bd_PCMH"/>
</dbReference>
<sequence length="294" mass="30831">MPRYLRPRTLDEALALRADTAAGAPLTLLAGGTDVYPVRTQRSAWFEAYSRDVLDLSLIPELGGITREASGIRLGAMATWSAIAEAELPTGFAMLKQASRQVGGVQIQNRGTVGGNLCNASPAADGVPPLLALDAEVELASGRGRRRLKLADFVLGNRKTALAPDELLVAVHIPAQPEQARSTFLKLGARAYLVISIASVAAMVALDGQGRIDDARIALGACSAAPQRLHALEQRLTGQAASPVLAADISAADLASLAPIDDVRASTAYRREAALVLVRRALSELFSSPLEVAA</sequence>
<dbReference type="InterPro" id="IPR036683">
    <property type="entry name" value="CO_DH_flav_C_dom_sf"/>
</dbReference>
<evidence type="ECO:0000313" key="6">
    <source>
        <dbReference type="Proteomes" id="UP000236743"/>
    </source>
</evidence>
<dbReference type="RefSeq" id="WP_103871381.1">
    <property type="nucleotide sequence ID" value="NZ_FNUY01000002.1"/>
</dbReference>
<dbReference type="InterPro" id="IPR016167">
    <property type="entry name" value="FAD-bd_PCMH_sub1"/>
</dbReference>
<dbReference type="PANTHER" id="PTHR42659">
    <property type="entry name" value="XANTHINE DEHYDROGENASE SUBUNIT C-RELATED"/>
    <property type="match status" value="1"/>
</dbReference>
<evidence type="ECO:0000256" key="2">
    <source>
        <dbReference type="ARBA" id="ARBA00022827"/>
    </source>
</evidence>
<dbReference type="PROSITE" id="PS51387">
    <property type="entry name" value="FAD_PCMH"/>
    <property type="match status" value="1"/>
</dbReference>
<dbReference type="Pfam" id="PF00941">
    <property type="entry name" value="FAD_binding_5"/>
    <property type="match status" value="1"/>
</dbReference>
<accession>A0A1H5V077</accession>